<comment type="similarity">
    <text evidence="1 3">Belongs to the short-chain dehydrogenases/reductases (SDR) family.</text>
</comment>
<keyword evidence="2" id="KW-0560">Oxidoreductase</keyword>
<dbReference type="InterPro" id="IPR002347">
    <property type="entry name" value="SDR_fam"/>
</dbReference>
<sequence length="313" mass="35012">MTRESLAYRIGIVFYFIFGYLFIVLFSDLPRILFRSKKNIAGQIVVITGGAMGIGKQLAKKLCLEQNAKVVILDVNEAEGLKTEEEIVDLGGVAKFYKCDVSSDKQLEDVRSRIEADENFGVVDIVIANAAILKFGSVTELTNDDYILNSKVNYLGHIFTIKTFLGKMIEAKKGHIVSIGSICGHFGEASGSAYCSSKFAARGFLESLQAEIFDLELEKNIILTSIYPYFVNTPFLKNLQEPHSTFWDVIPPEVVANEITDSILYNRHSHFIPGSIKILCVYMKWMCTFGTIPIGRKVFNVSTKPKFLTEKTL</sequence>
<dbReference type="PRINTS" id="PR00081">
    <property type="entry name" value="GDHRDH"/>
</dbReference>
<evidence type="ECO:0000313" key="6">
    <source>
        <dbReference type="Proteomes" id="UP001152747"/>
    </source>
</evidence>
<protein>
    <submittedName>
        <fullName evidence="5">Uncharacterized protein</fullName>
    </submittedName>
</protein>
<dbReference type="InterPro" id="IPR036291">
    <property type="entry name" value="NAD(P)-bd_dom_sf"/>
</dbReference>
<keyword evidence="4" id="KW-0812">Transmembrane</keyword>
<dbReference type="Proteomes" id="UP001152747">
    <property type="component" value="Unassembled WGS sequence"/>
</dbReference>
<dbReference type="PRINTS" id="PR00080">
    <property type="entry name" value="SDRFAMILY"/>
</dbReference>
<dbReference type="SUPFAM" id="SSF51735">
    <property type="entry name" value="NAD(P)-binding Rossmann-fold domains"/>
    <property type="match status" value="1"/>
</dbReference>
<organism evidence="5 6">
    <name type="scientific">Caenorhabditis angaria</name>
    <dbReference type="NCBI Taxonomy" id="860376"/>
    <lineage>
        <taxon>Eukaryota</taxon>
        <taxon>Metazoa</taxon>
        <taxon>Ecdysozoa</taxon>
        <taxon>Nematoda</taxon>
        <taxon>Chromadorea</taxon>
        <taxon>Rhabditida</taxon>
        <taxon>Rhabditina</taxon>
        <taxon>Rhabditomorpha</taxon>
        <taxon>Rhabditoidea</taxon>
        <taxon>Rhabditidae</taxon>
        <taxon>Peloderinae</taxon>
        <taxon>Caenorhabditis</taxon>
    </lineage>
</organism>
<evidence type="ECO:0000256" key="3">
    <source>
        <dbReference type="RuleBase" id="RU000363"/>
    </source>
</evidence>
<dbReference type="PROSITE" id="PS00061">
    <property type="entry name" value="ADH_SHORT"/>
    <property type="match status" value="1"/>
</dbReference>
<evidence type="ECO:0000256" key="2">
    <source>
        <dbReference type="ARBA" id="ARBA00023002"/>
    </source>
</evidence>
<feature type="transmembrane region" description="Helical" evidence="4">
    <location>
        <begin position="6"/>
        <end position="27"/>
    </location>
</feature>
<dbReference type="AlphaFoldDB" id="A0A9P1N484"/>
<dbReference type="GO" id="GO:0005811">
    <property type="term" value="C:lipid droplet"/>
    <property type="evidence" value="ECO:0007669"/>
    <property type="project" value="TreeGrafter"/>
</dbReference>
<dbReference type="OrthoDB" id="10253736at2759"/>
<dbReference type="GO" id="GO:0016616">
    <property type="term" value="F:oxidoreductase activity, acting on the CH-OH group of donors, NAD or NADP as acceptor"/>
    <property type="evidence" value="ECO:0007669"/>
    <property type="project" value="TreeGrafter"/>
</dbReference>
<accession>A0A9P1N484</accession>
<dbReference type="PANTHER" id="PTHR24322:SF736">
    <property type="entry name" value="RETINOL DEHYDROGENASE 10"/>
    <property type="match status" value="1"/>
</dbReference>
<dbReference type="PANTHER" id="PTHR24322">
    <property type="entry name" value="PKSB"/>
    <property type="match status" value="1"/>
</dbReference>
<dbReference type="Gene3D" id="3.40.50.720">
    <property type="entry name" value="NAD(P)-binding Rossmann-like Domain"/>
    <property type="match status" value="1"/>
</dbReference>
<reference evidence="5" key="1">
    <citation type="submission" date="2022-11" db="EMBL/GenBank/DDBJ databases">
        <authorList>
            <person name="Kikuchi T."/>
        </authorList>
    </citation>
    <scope>NUCLEOTIDE SEQUENCE</scope>
    <source>
        <strain evidence="5">PS1010</strain>
    </source>
</reference>
<keyword evidence="4" id="KW-1133">Transmembrane helix</keyword>
<evidence type="ECO:0000256" key="1">
    <source>
        <dbReference type="ARBA" id="ARBA00006484"/>
    </source>
</evidence>
<dbReference type="Pfam" id="PF00106">
    <property type="entry name" value="adh_short"/>
    <property type="match status" value="1"/>
</dbReference>
<name>A0A9P1N484_9PELO</name>
<dbReference type="EMBL" id="CANHGI010000004">
    <property type="protein sequence ID" value="CAI5449289.1"/>
    <property type="molecule type" value="Genomic_DNA"/>
</dbReference>
<dbReference type="InterPro" id="IPR020904">
    <property type="entry name" value="Sc_DH/Rdtase_CS"/>
</dbReference>
<proteinExistence type="inferred from homology"/>
<evidence type="ECO:0000313" key="5">
    <source>
        <dbReference type="EMBL" id="CAI5449289.1"/>
    </source>
</evidence>
<gene>
    <name evidence="5" type="ORF">CAMP_LOCUS11926</name>
</gene>
<evidence type="ECO:0000256" key="4">
    <source>
        <dbReference type="SAM" id="Phobius"/>
    </source>
</evidence>
<keyword evidence="6" id="KW-1185">Reference proteome</keyword>
<comment type="caution">
    <text evidence="5">The sequence shown here is derived from an EMBL/GenBank/DDBJ whole genome shotgun (WGS) entry which is preliminary data.</text>
</comment>
<keyword evidence="4" id="KW-0472">Membrane</keyword>